<dbReference type="AlphaFoldDB" id="A0AAE6WHX4"/>
<proteinExistence type="predicted"/>
<dbReference type="RefSeq" id="WP_163587662.1">
    <property type="nucleotide sequence ID" value="NZ_CP040853.1"/>
</dbReference>
<organism evidence="2 3">
    <name type="scientific">Ligilactobacillus murinus</name>
    <dbReference type="NCBI Taxonomy" id="1622"/>
    <lineage>
        <taxon>Bacteria</taxon>
        <taxon>Bacillati</taxon>
        <taxon>Bacillota</taxon>
        <taxon>Bacilli</taxon>
        <taxon>Lactobacillales</taxon>
        <taxon>Lactobacillaceae</taxon>
        <taxon>Ligilactobacillus</taxon>
    </lineage>
</organism>
<reference evidence="2 3" key="1">
    <citation type="journal article" date="2019" name="Nat. Med.">
        <title>Preventing dysbiosis of the neonatal mouse intestinal microbiome protects against late-onset sepsis.</title>
        <authorList>
            <person name="Singer J.R."/>
            <person name="Blosser E.G."/>
            <person name="Zindl C.L."/>
            <person name="Silberger D.J."/>
            <person name="Conlan S."/>
            <person name="Laufer V.A."/>
            <person name="DiToro D."/>
            <person name="Deming C."/>
            <person name="Kumar R."/>
            <person name="Morrow C.D."/>
            <person name="Segre J.A."/>
            <person name="Gray M.J."/>
            <person name="Randolph D.A."/>
            <person name="Weaver C.T."/>
        </authorList>
    </citation>
    <scope>NUCLEOTIDE SEQUENCE [LARGE SCALE GENOMIC DNA]</scope>
    <source>
        <strain evidence="2 3">V10</strain>
        <plasmid evidence="2 3">unnamed</plasmid>
    </source>
</reference>
<evidence type="ECO:0000313" key="1">
    <source>
        <dbReference type="EMBL" id="QIA91139.1"/>
    </source>
</evidence>
<sequence>MTDIDKKIEQLNKITITVASVDSAGNIDSKIMSLGARLQETCEQSKLVSGTWLKENFEQIADIWEEDEIIEEEKIYCVGTACVYDLGESVESAKREMLEEGYVSQLSNTQHFDNEDYWVTMEGAQTVVRYDDETGFEFKERIDMGWGYTDEETIEKDLETSNLTATEREKVKKALIDFYKTIITAKER</sequence>
<name>A0AAE6WHX4_9LACO</name>
<geneLocation type="plasmid" evidence="2 3">
    <name>unnamed</name>
</geneLocation>
<dbReference type="Proteomes" id="UP000463931">
    <property type="component" value="Plasmid unnamed"/>
</dbReference>
<evidence type="ECO:0000313" key="3">
    <source>
        <dbReference type="Proteomes" id="UP000463931"/>
    </source>
</evidence>
<accession>A0AAE6WHX4</accession>
<protein>
    <submittedName>
        <fullName evidence="2">Uncharacterized protein</fullName>
    </submittedName>
</protein>
<evidence type="ECO:0000313" key="2">
    <source>
        <dbReference type="EMBL" id="QIA91166.1"/>
    </source>
</evidence>
<keyword evidence="2" id="KW-0614">Plasmid</keyword>
<dbReference type="EMBL" id="CP040853">
    <property type="protein sequence ID" value="QIA91166.1"/>
    <property type="molecule type" value="Genomic_DNA"/>
</dbReference>
<gene>
    <name evidence="1" type="ORF">FEE40_13105</name>
    <name evidence="2" type="ORF">FEE40_13260</name>
</gene>
<dbReference type="EMBL" id="CP040853">
    <property type="protein sequence ID" value="QIA91139.1"/>
    <property type="molecule type" value="Genomic_DNA"/>
</dbReference>